<dbReference type="GO" id="GO:0031624">
    <property type="term" value="F:ubiquitin conjugating enzyme binding"/>
    <property type="evidence" value="ECO:0007669"/>
    <property type="project" value="TreeGrafter"/>
</dbReference>
<evidence type="ECO:0000256" key="3">
    <source>
        <dbReference type="ARBA" id="ARBA00013646"/>
    </source>
</evidence>
<dbReference type="Proteomes" id="UP001066276">
    <property type="component" value="Chromosome 10"/>
</dbReference>
<evidence type="ECO:0000256" key="7">
    <source>
        <dbReference type="ARBA" id="ARBA00053831"/>
    </source>
</evidence>
<dbReference type="EMBL" id="JANPWB010000014">
    <property type="protein sequence ID" value="KAJ1098861.1"/>
    <property type="molecule type" value="Genomic_DNA"/>
</dbReference>
<dbReference type="GO" id="GO:0043161">
    <property type="term" value="P:proteasome-mediated ubiquitin-dependent protein catabolic process"/>
    <property type="evidence" value="ECO:0007669"/>
    <property type="project" value="TreeGrafter"/>
</dbReference>
<reference evidence="9" key="1">
    <citation type="journal article" date="2022" name="bioRxiv">
        <title>Sequencing and chromosome-scale assembly of the giantPleurodeles waltlgenome.</title>
        <authorList>
            <person name="Brown T."/>
            <person name="Elewa A."/>
            <person name="Iarovenko S."/>
            <person name="Subramanian E."/>
            <person name="Araus A.J."/>
            <person name="Petzold A."/>
            <person name="Susuki M."/>
            <person name="Suzuki K.-i.T."/>
            <person name="Hayashi T."/>
            <person name="Toyoda A."/>
            <person name="Oliveira C."/>
            <person name="Osipova E."/>
            <person name="Leigh N.D."/>
            <person name="Simon A."/>
            <person name="Yun M.H."/>
        </authorList>
    </citation>
    <scope>NUCLEOTIDE SEQUENCE</scope>
    <source>
        <strain evidence="9">20211129_DDA</strain>
        <tissue evidence="9">Liver</tissue>
    </source>
</reference>
<dbReference type="AlphaFoldDB" id="A0AAV7M669"/>
<evidence type="ECO:0000313" key="10">
    <source>
        <dbReference type="Proteomes" id="UP001066276"/>
    </source>
</evidence>
<dbReference type="InterPro" id="IPR019193">
    <property type="entry name" value="UBQ-conj_enz_E2-bd_prot"/>
</dbReference>
<dbReference type="GO" id="GO:0000151">
    <property type="term" value="C:ubiquitin ligase complex"/>
    <property type="evidence" value="ECO:0007669"/>
    <property type="project" value="TreeGrafter"/>
</dbReference>
<organism evidence="9 10">
    <name type="scientific">Pleurodeles waltl</name>
    <name type="common">Iberian ribbed newt</name>
    <dbReference type="NCBI Taxonomy" id="8319"/>
    <lineage>
        <taxon>Eukaryota</taxon>
        <taxon>Metazoa</taxon>
        <taxon>Chordata</taxon>
        <taxon>Craniata</taxon>
        <taxon>Vertebrata</taxon>
        <taxon>Euteleostomi</taxon>
        <taxon>Amphibia</taxon>
        <taxon>Batrachia</taxon>
        <taxon>Caudata</taxon>
        <taxon>Salamandroidea</taxon>
        <taxon>Salamandridae</taxon>
        <taxon>Pleurodelinae</taxon>
        <taxon>Pleurodeles</taxon>
    </lineage>
</organism>
<comment type="subunit">
    <text evidence="8">Interacts with UBE2C/UbcH10 (E2 ubiquitin-conjugating enzyme). In vitro, interacts with cyclin-B.</text>
</comment>
<evidence type="ECO:0000256" key="1">
    <source>
        <dbReference type="ARBA" id="ARBA00000885"/>
    </source>
</evidence>
<evidence type="ECO:0000256" key="5">
    <source>
        <dbReference type="ARBA" id="ARBA00032234"/>
    </source>
</evidence>
<dbReference type="GO" id="GO:0030332">
    <property type="term" value="F:cyclin binding"/>
    <property type="evidence" value="ECO:0007669"/>
    <property type="project" value="TreeGrafter"/>
</dbReference>
<dbReference type="GO" id="GO:0005829">
    <property type="term" value="C:cytosol"/>
    <property type="evidence" value="ECO:0007669"/>
    <property type="project" value="TreeGrafter"/>
</dbReference>
<protein>
    <recommendedName>
        <fullName evidence="3">E3 ubiquitin-protein ligase E3D</fullName>
        <ecNumber evidence="2">2.3.2.26</ecNumber>
    </recommendedName>
    <alternativeName>
        <fullName evidence="6">HECT-type E3 ubiquitin transferase E3D</fullName>
    </alternativeName>
    <alternativeName>
        <fullName evidence="5">UbcH10-binding protein with a HECT-like domain</fullName>
    </alternativeName>
    <alternativeName>
        <fullName evidence="4">Ubiquitin-conjugating enzyme E2C-binding protein</fullName>
    </alternativeName>
</protein>
<name>A0AAV7M669_PLEWA</name>
<dbReference type="EC" id="2.3.2.26" evidence="2"/>
<comment type="caution">
    <text evidence="9">The sequence shown here is derived from an EMBL/GenBank/DDBJ whole genome shotgun (WGS) entry which is preliminary data.</text>
</comment>
<evidence type="ECO:0000256" key="8">
    <source>
        <dbReference type="ARBA" id="ARBA00064185"/>
    </source>
</evidence>
<dbReference type="GO" id="GO:0005634">
    <property type="term" value="C:nucleus"/>
    <property type="evidence" value="ECO:0007669"/>
    <property type="project" value="TreeGrafter"/>
</dbReference>
<keyword evidence="10" id="KW-1185">Reference proteome</keyword>
<dbReference type="Pfam" id="PF09814">
    <property type="entry name" value="HECT_2"/>
    <property type="match status" value="1"/>
</dbReference>
<evidence type="ECO:0000256" key="4">
    <source>
        <dbReference type="ARBA" id="ARBA00029737"/>
    </source>
</evidence>
<dbReference type="GO" id="GO:0061630">
    <property type="term" value="F:ubiquitin protein ligase activity"/>
    <property type="evidence" value="ECO:0007669"/>
    <property type="project" value="UniProtKB-EC"/>
</dbReference>
<gene>
    <name evidence="9" type="ORF">NDU88_003968</name>
</gene>
<evidence type="ECO:0000256" key="2">
    <source>
        <dbReference type="ARBA" id="ARBA00012485"/>
    </source>
</evidence>
<dbReference type="GO" id="GO:0000209">
    <property type="term" value="P:protein polyubiquitination"/>
    <property type="evidence" value="ECO:0007669"/>
    <property type="project" value="TreeGrafter"/>
</dbReference>
<accession>A0AAV7M669</accession>
<dbReference type="PANTHER" id="PTHR31531:SF2">
    <property type="entry name" value="E3 UBIQUITIN-PROTEIN LIGASE E3D"/>
    <property type="match status" value="1"/>
</dbReference>
<evidence type="ECO:0000313" key="9">
    <source>
        <dbReference type="EMBL" id="KAJ1098861.1"/>
    </source>
</evidence>
<comment type="function">
    <text evidence="7">E3 ubiquitin-protein ligase which accepts ubiquitin from specific E2 ubiquitin-conjugating enzymes, and transfers it to substrates, generally promoting their degradation by the proteasome. Independently of its E3 ubiquitin-protein ligase activity, acts as an inhibitor of CPSF3 endonuclease activity by blocking CPSF3 active site.</text>
</comment>
<dbReference type="GO" id="GO:0006513">
    <property type="term" value="P:protein monoubiquitination"/>
    <property type="evidence" value="ECO:0007669"/>
    <property type="project" value="TreeGrafter"/>
</dbReference>
<dbReference type="PANTHER" id="PTHR31531">
    <property type="entry name" value="E3 UBIQUITIN-PROTEIN LIGASE E3D FAMILY MEMBER"/>
    <property type="match status" value="1"/>
</dbReference>
<dbReference type="GO" id="GO:0051865">
    <property type="term" value="P:protein autoubiquitination"/>
    <property type="evidence" value="ECO:0007669"/>
    <property type="project" value="TreeGrafter"/>
</dbReference>
<comment type="catalytic activity">
    <reaction evidence="1">
        <text>S-ubiquitinyl-[E2 ubiquitin-conjugating enzyme]-L-cysteine + [acceptor protein]-L-lysine = [E2 ubiquitin-conjugating enzyme]-L-cysteine + N(6)-ubiquitinyl-[acceptor protein]-L-lysine.</text>
        <dbReference type="EC" id="2.3.2.26"/>
    </reaction>
</comment>
<proteinExistence type="predicted"/>
<sequence>MEIKKRAQTALLILGRPESESLPLDISMTAASLEMKTAEDSVRIGLPSGLRIIPSSCRGVQYIPGDGLHLRLQVQAYCSTKLLPTLKESLKGEKSYVFHCQSCGAVIMKERNFLRVLPLPSENWNTLVEEWCCHADPFANKVLRPRDNDCFVGDTYILVNCKNEALSQEVPHICSSNSKNHSPPQNSEEHAAVVCQRCKATFGERLSPDTMKYYITEIMIQPPCKDITMLPRSCYVESVTAQLLAEFSSARSTFRFIFEGHDGKVYLLLWLLNSDTLLVETAGHVVSGNIFRLPEDRSRPNSSSLMLRNALKVLFHACTKNRNEELVRAWRNDTGVHSLTFPSHTCLELLLLLSSSNRSLPASLRCMNAFQVAFLKM</sequence>
<evidence type="ECO:0000256" key="6">
    <source>
        <dbReference type="ARBA" id="ARBA00032298"/>
    </source>
</evidence>